<gene>
    <name evidence="2" type="ORF">CLV51_11040</name>
</gene>
<keyword evidence="1" id="KW-0472">Membrane</keyword>
<keyword evidence="1" id="KW-0812">Transmembrane</keyword>
<dbReference type="EMBL" id="PYAW01000010">
    <property type="protein sequence ID" value="PSL42824.1"/>
    <property type="molecule type" value="Genomic_DNA"/>
</dbReference>
<dbReference type="Proteomes" id="UP000240971">
    <property type="component" value="Unassembled WGS sequence"/>
</dbReference>
<dbReference type="OrthoDB" id="1273979at2"/>
<reference evidence="2 3" key="1">
    <citation type="submission" date="2018-03" db="EMBL/GenBank/DDBJ databases">
        <title>Genomic Encyclopedia of Archaeal and Bacterial Type Strains, Phase II (KMG-II): from individual species to whole genera.</title>
        <authorList>
            <person name="Goeker M."/>
        </authorList>
    </citation>
    <scope>NUCLEOTIDE SEQUENCE [LARGE SCALE GENOMIC DNA]</scope>
    <source>
        <strain evidence="2 3">DSM 24859</strain>
    </source>
</reference>
<proteinExistence type="predicted"/>
<evidence type="ECO:0000313" key="2">
    <source>
        <dbReference type="EMBL" id="PSL42824.1"/>
    </source>
</evidence>
<protein>
    <submittedName>
        <fullName evidence="2">Uncharacterized protein DUF4133</fullName>
    </submittedName>
</protein>
<dbReference type="Pfam" id="PF13571">
    <property type="entry name" value="DUF4133"/>
    <property type="match status" value="1"/>
</dbReference>
<evidence type="ECO:0000256" key="1">
    <source>
        <dbReference type="SAM" id="Phobius"/>
    </source>
</evidence>
<evidence type="ECO:0000313" key="3">
    <source>
        <dbReference type="Proteomes" id="UP000240971"/>
    </source>
</evidence>
<keyword evidence="1" id="KW-1133">Transmembrane helix</keyword>
<organism evidence="2 3">
    <name type="scientific">Chitinophaga niastensis</name>
    <dbReference type="NCBI Taxonomy" id="536980"/>
    <lineage>
        <taxon>Bacteria</taxon>
        <taxon>Pseudomonadati</taxon>
        <taxon>Bacteroidota</taxon>
        <taxon>Chitinophagia</taxon>
        <taxon>Chitinophagales</taxon>
        <taxon>Chitinophagaceae</taxon>
        <taxon>Chitinophaga</taxon>
    </lineage>
</organism>
<dbReference type="AlphaFoldDB" id="A0A2P8H9E1"/>
<keyword evidence="3" id="KW-1185">Reference proteome</keyword>
<dbReference type="InterPro" id="IPR025407">
    <property type="entry name" value="DUF4133"/>
</dbReference>
<dbReference type="RefSeq" id="WP_106531280.1">
    <property type="nucleotide sequence ID" value="NZ_PYAW01000010.1"/>
</dbReference>
<sequence length="122" mass="13765">MSTVYEINKGINKSIEFRGIKAQYIVYLAAGLVFLLLFFTIIYIIGINIYVCVVIILASGAALFTTVQRFSKKYGQHGLIKKAAQSRLPSFIYSSSRKIFFQLSESDKHEADKETGKRTTNL</sequence>
<comment type="caution">
    <text evidence="2">The sequence shown here is derived from an EMBL/GenBank/DDBJ whole genome shotgun (WGS) entry which is preliminary data.</text>
</comment>
<feature type="transmembrane region" description="Helical" evidence="1">
    <location>
        <begin position="24"/>
        <end position="42"/>
    </location>
</feature>
<feature type="transmembrane region" description="Helical" evidence="1">
    <location>
        <begin position="48"/>
        <end position="67"/>
    </location>
</feature>
<name>A0A2P8H9E1_CHINA</name>
<accession>A0A2P8H9E1</accession>